<dbReference type="AlphaFoldDB" id="A0A1X2ITT1"/>
<dbReference type="EMBL" id="MCGE01000004">
    <property type="protein sequence ID" value="ORZ22172.1"/>
    <property type="molecule type" value="Genomic_DNA"/>
</dbReference>
<dbReference type="GO" id="GO:0033617">
    <property type="term" value="P:mitochondrial respiratory chain complex IV assembly"/>
    <property type="evidence" value="ECO:0007669"/>
    <property type="project" value="InterPro"/>
</dbReference>
<dbReference type="OrthoDB" id="2284165at2759"/>
<evidence type="ECO:0000256" key="2">
    <source>
        <dbReference type="SAM" id="Phobius"/>
    </source>
</evidence>
<organism evidence="3 4">
    <name type="scientific">Absidia repens</name>
    <dbReference type="NCBI Taxonomy" id="90262"/>
    <lineage>
        <taxon>Eukaryota</taxon>
        <taxon>Fungi</taxon>
        <taxon>Fungi incertae sedis</taxon>
        <taxon>Mucoromycota</taxon>
        <taxon>Mucoromycotina</taxon>
        <taxon>Mucoromycetes</taxon>
        <taxon>Mucorales</taxon>
        <taxon>Cunninghamellaceae</taxon>
        <taxon>Absidia</taxon>
    </lineage>
</organism>
<keyword evidence="2" id="KW-1133">Transmembrane helix</keyword>
<reference evidence="3 4" key="1">
    <citation type="submission" date="2016-07" db="EMBL/GenBank/DDBJ databases">
        <title>Pervasive Adenine N6-methylation of Active Genes in Fungi.</title>
        <authorList>
            <consortium name="DOE Joint Genome Institute"/>
            <person name="Mondo S.J."/>
            <person name="Dannebaum R.O."/>
            <person name="Kuo R.C."/>
            <person name="Labutti K."/>
            <person name="Haridas S."/>
            <person name="Kuo A."/>
            <person name="Salamov A."/>
            <person name="Ahrendt S.R."/>
            <person name="Lipzen A."/>
            <person name="Sullivan W."/>
            <person name="Andreopoulos W.B."/>
            <person name="Clum A."/>
            <person name="Lindquist E."/>
            <person name="Daum C."/>
            <person name="Ramamoorthy G.K."/>
            <person name="Gryganskyi A."/>
            <person name="Culley D."/>
            <person name="Magnuson J.K."/>
            <person name="James T.Y."/>
            <person name="O'Malley M.A."/>
            <person name="Stajich J.E."/>
            <person name="Spatafora J.W."/>
            <person name="Visel A."/>
            <person name="Grigoriev I.V."/>
        </authorList>
    </citation>
    <scope>NUCLEOTIDE SEQUENCE [LARGE SCALE GENOMIC DNA]</scope>
    <source>
        <strain evidence="3 4">NRRL 1336</strain>
    </source>
</reference>
<keyword evidence="2" id="KW-0472">Membrane</keyword>
<dbReference type="Proteomes" id="UP000193560">
    <property type="component" value="Unassembled WGS sequence"/>
</dbReference>
<feature type="compositionally biased region" description="Polar residues" evidence="1">
    <location>
        <begin position="67"/>
        <end position="78"/>
    </location>
</feature>
<dbReference type="InterPro" id="IPR031459">
    <property type="entry name" value="Coa2"/>
</dbReference>
<protein>
    <submittedName>
        <fullName evidence="3">Uncharacterized protein</fullName>
    </submittedName>
</protein>
<dbReference type="Pfam" id="PF17051">
    <property type="entry name" value="COA2"/>
    <property type="match status" value="1"/>
</dbReference>
<evidence type="ECO:0000256" key="1">
    <source>
        <dbReference type="SAM" id="MobiDB-lite"/>
    </source>
</evidence>
<feature type="compositionally biased region" description="Low complexity" evidence="1">
    <location>
        <begin position="79"/>
        <end position="89"/>
    </location>
</feature>
<proteinExistence type="predicted"/>
<dbReference type="GO" id="GO:0005739">
    <property type="term" value="C:mitochondrion"/>
    <property type="evidence" value="ECO:0007669"/>
    <property type="project" value="GOC"/>
</dbReference>
<gene>
    <name evidence="3" type="ORF">BCR42DRAFT_405638</name>
</gene>
<name>A0A1X2ITT1_9FUNG</name>
<keyword evidence="2" id="KW-0812">Transmembrane</keyword>
<accession>A0A1X2ITT1</accession>
<evidence type="ECO:0000313" key="3">
    <source>
        <dbReference type="EMBL" id="ORZ22172.1"/>
    </source>
</evidence>
<feature type="transmembrane region" description="Helical" evidence="2">
    <location>
        <begin position="14"/>
        <end position="36"/>
    </location>
</feature>
<sequence length="89" mass="9914">MRIRTLNHLQRQRLTSNLFVVVAMGAVVTVALPTLFPCPAFNNNDKAARLEAQRKFRSKQVVVNPRAPSSSPTISTLKQQQQQQEASSP</sequence>
<feature type="region of interest" description="Disordered" evidence="1">
    <location>
        <begin position="57"/>
        <end position="89"/>
    </location>
</feature>
<keyword evidence="4" id="KW-1185">Reference proteome</keyword>
<evidence type="ECO:0000313" key="4">
    <source>
        <dbReference type="Proteomes" id="UP000193560"/>
    </source>
</evidence>
<comment type="caution">
    <text evidence="3">The sequence shown here is derived from an EMBL/GenBank/DDBJ whole genome shotgun (WGS) entry which is preliminary data.</text>
</comment>